<evidence type="ECO:0000313" key="14">
    <source>
        <dbReference type="Proteomes" id="UP000230750"/>
    </source>
</evidence>
<keyword evidence="4" id="KW-1003">Cell membrane</keyword>
<dbReference type="Gene3D" id="1.10.287.570">
    <property type="entry name" value="Helical hairpin bin"/>
    <property type="match status" value="1"/>
</dbReference>
<dbReference type="FunFam" id="1.10.287.570:FF:000001">
    <property type="entry name" value="Anion exchange protein"/>
    <property type="match status" value="1"/>
</dbReference>
<evidence type="ECO:0000256" key="10">
    <source>
        <dbReference type="SAM" id="MobiDB-lite"/>
    </source>
</evidence>
<dbReference type="Gene3D" id="3.40.930.10">
    <property type="entry name" value="Mannitol-specific EII, Chain A"/>
    <property type="match status" value="1"/>
</dbReference>
<feature type="transmembrane region" description="Helical" evidence="9">
    <location>
        <begin position="669"/>
        <end position="690"/>
    </location>
</feature>
<feature type="domain" description="Bicarbonate transporter-like transmembrane" evidence="11">
    <location>
        <begin position="439"/>
        <end position="982"/>
    </location>
</feature>
<feature type="transmembrane region" description="Helical" evidence="9">
    <location>
        <begin position="754"/>
        <end position="773"/>
    </location>
</feature>
<name>A0A2G8JUA3_STIJA</name>
<reference evidence="13 14" key="1">
    <citation type="journal article" date="2017" name="PLoS Biol.">
        <title>The sea cucumber genome provides insights into morphological evolution and visceral regeneration.</title>
        <authorList>
            <person name="Zhang X."/>
            <person name="Sun L."/>
            <person name="Yuan J."/>
            <person name="Sun Y."/>
            <person name="Gao Y."/>
            <person name="Zhang L."/>
            <person name="Li S."/>
            <person name="Dai H."/>
            <person name="Hamel J.F."/>
            <person name="Liu C."/>
            <person name="Yu Y."/>
            <person name="Liu S."/>
            <person name="Lin W."/>
            <person name="Guo K."/>
            <person name="Jin S."/>
            <person name="Xu P."/>
            <person name="Storey K.B."/>
            <person name="Huan P."/>
            <person name="Zhang T."/>
            <person name="Zhou Y."/>
            <person name="Zhang J."/>
            <person name="Lin C."/>
            <person name="Li X."/>
            <person name="Xing L."/>
            <person name="Huo D."/>
            <person name="Sun M."/>
            <person name="Wang L."/>
            <person name="Mercier A."/>
            <person name="Li F."/>
            <person name="Yang H."/>
            <person name="Xiang J."/>
        </authorList>
    </citation>
    <scope>NUCLEOTIDE SEQUENCE [LARGE SCALE GENOMIC DNA]</scope>
    <source>
        <strain evidence="13">Shaxun</strain>
        <tissue evidence="13">Muscle</tissue>
    </source>
</reference>
<keyword evidence="8 9" id="KW-0472">Membrane</keyword>
<comment type="caution">
    <text evidence="13">The sequence shown here is derived from an EMBL/GenBank/DDBJ whole genome shotgun (WGS) entry which is preliminary data.</text>
</comment>
<dbReference type="PRINTS" id="PR01232">
    <property type="entry name" value="NAHCO3TRSPRT"/>
</dbReference>
<dbReference type="PANTHER" id="PTHR11453">
    <property type="entry name" value="ANION EXCHANGE PROTEIN"/>
    <property type="match status" value="1"/>
</dbReference>
<evidence type="ECO:0000256" key="2">
    <source>
        <dbReference type="ARBA" id="ARBA00010993"/>
    </source>
</evidence>
<feature type="transmembrane region" description="Helical" evidence="9">
    <location>
        <begin position="466"/>
        <end position="490"/>
    </location>
</feature>
<evidence type="ECO:0000256" key="8">
    <source>
        <dbReference type="ARBA" id="ARBA00023136"/>
    </source>
</evidence>
<keyword evidence="7 9" id="KW-0406">Ion transport</keyword>
<feature type="region of interest" description="Disordered" evidence="10">
    <location>
        <begin position="988"/>
        <end position="1015"/>
    </location>
</feature>
<evidence type="ECO:0000259" key="12">
    <source>
        <dbReference type="Pfam" id="PF07565"/>
    </source>
</evidence>
<keyword evidence="6 9" id="KW-1133">Transmembrane helix</keyword>
<feature type="transmembrane region" description="Helical" evidence="9">
    <location>
        <begin position="702"/>
        <end position="725"/>
    </location>
</feature>
<evidence type="ECO:0000256" key="6">
    <source>
        <dbReference type="ARBA" id="ARBA00022989"/>
    </source>
</evidence>
<dbReference type="NCBIfam" id="TIGR00834">
    <property type="entry name" value="ae"/>
    <property type="match status" value="1"/>
</dbReference>
<feature type="transmembrane region" description="Helical" evidence="9">
    <location>
        <begin position="554"/>
        <end position="577"/>
    </location>
</feature>
<evidence type="ECO:0000256" key="7">
    <source>
        <dbReference type="ARBA" id="ARBA00023065"/>
    </source>
</evidence>
<dbReference type="InterPro" id="IPR016152">
    <property type="entry name" value="PTrfase/Anion_transptr"/>
</dbReference>
<feature type="transmembrane region" description="Helical" evidence="9">
    <location>
        <begin position="949"/>
        <end position="966"/>
    </location>
</feature>
<evidence type="ECO:0000256" key="3">
    <source>
        <dbReference type="ARBA" id="ARBA00022448"/>
    </source>
</evidence>
<dbReference type="InterPro" id="IPR011531">
    <property type="entry name" value="HCO3_transpt-like_TM_dom"/>
</dbReference>
<gene>
    <name evidence="13" type="ORF">BSL78_23805</name>
</gene>
<comment type="similarity">
    <text evidence="2 9">Belongs to the anion exchanger (TC 2.A.31) family.</text>
</comment>
<keyword evidence="5 9" id="KW-0812">Transmembrane</keyword>
<feature type="transmembrane region" description="Helical" evidence="9">
    <location>
        <begin position="882"/>
        <end position="903"/>
    </location>
</feature>
<feature type="transmembrane region" description="Helical" evidence="9">
    <location>
        <begin position="923"/>
        <end position="943"/>
    </location>
</feature>
<dbReference type="Pfam" id="PF00955">
    <property type="entry name" value="HCO3_cotransp"/>
    <property type="match status" value="1"/>
</dbReference>
<dbReference type="GO" id="GO:0008510">
    <property type="term" value="F:sodium:bicarbonate symporter activity"/>
    <property type="evidence" value="ECO:0007669"/>
    <property type="project" value="TreeGrafter"/>
</dbReference>
<feature type="transmembrane region" description="Helical" evidence="9">
    <location>
        <begin position="584"/>
        <end position="602"/>
    </location>
</feature>
<dbReference type="InterPro" id="IPR003020">
    <property type="entry name" value="HCO3_transpt_euk"/>
</dbReference>
<dbReference type="GO" id="GO:0051453">
    <property type="term" value="P:regulation of intracellular pH"/>
    <property type="evidence" value="ECO:0007669"/>
    <property type="project" value="TreeGrafter"/>
</dbReference>
<evidence type="ECO:0000313" key="13">
    <source>
        <dbReference type="EMBL" id="PIK39341.1"/>
    </source>
</evidence>
<evidence type="ECO:0000259" key="11">
    <source>
        <dbReference type="Pfam" id="PF00955"/>
    </source>
</evidence>
<accession>A0A2G8JUA3</accession>
<dbReference type="Pfam" id="PF07565">
    <property type="entry name" value="Band_3_cyto"/>
    <property type="match status" value="1"/>
</dbReference>
<organism evidence="13 14">
    <name type="scientific">Stichopus japonicus</name>
    <name type="common">Sea cucumber</name>
    <dbReference type="NCBI Taxonomy" id="307972"/>
    <lineage>
        <taxon>Eukaryota</taxon>
        <taxon>Metazoa</taxon>
        <taxon>Echinodermata</taxon>
        <taxon>Eleutherozoa</taxon>
        <taxon>Echinozoa</taxon>
        <taxon>Holothuroidea</taxon>
        <taxon>Aspidochirotacea</taxon>
        <taxon>Aspidochirotida</taxon>
        <taxon>Stichopodidae</taxon>
        <taxon>Apostichopus</taxon>
    </lineage>
</organism>
<dbReference type="Proteomes" id="UP000230750">
    <property type="component" value="Unassembled WGS sequence"/>
</dbReference>
<dbReference type="STRING" id="307972.A0A2G8JUA3"/>
<dbReference type="OrthoDB" id="1735926at2759"/>
<feature type="compositionally biased region" description="Basic and acidic residues" evidence="10">
    <location>
        <begin position="988"/>
        <end position="1007"/>
    </location>
</feature>
<protein>
    <recommendedName>
        <fullName evidence="9">Anion exchange protein</fullName>
    </recommendedName>
</protein>
<keyword evidence="14" id="KW-1185">Reference proteome</keyword>
<evidence type="ECO:0000256" key="4">
    <source>
        <dbReference type="ARBA" id="ARBA00022475"/>
    </source>
</evidence>
<feature type="region of interest" description="Disordered" evidence="10">
    <location>
        <begin position="235"/>
        <end position="273"/>
    </location>
</feature>
<comment type="subcellular location">
    <subcellularLocation>
        <location evidence="1">Basolateral cell membrane</location>
        <topology evidence="1">Multi-pass membrane protein</topology>
    </subcellularLocation>
    <subcellularLocation>
        <location evidence="9">Membrane</location>
        <topology evidence="9">Multi-pass membrane protein</topology>
    </subcellularLocation>
</comment>
<dbReference type="SUPFAM" id="SSF55804">
    <property type="entry name" value="Phoshotransferase/anion transport protein"/>
    <property type="match status" value="1"/>
</dbReference>
<feature type="transmembrane region" description="Helical" evidence="9">
    <location>
        <begin position="793"/>
        <end position="810"/>
    </location>
</feature>
<feature type="domain" description="Band 3 cytoplasmic" evidence="12">
    <location>
        <begin position="124"/>
        <end position="394"/>
    </location>
</feature>
<proteinExistence type="inferred from homology"/>
<dbReference type="InterPro" id="IPR013769">
    <property type="entry name" value="Band3_cytoplasmic_dom"/>
</dbReference>
<dbReference type="GO" id="GO:0008509">
    <property type="term" value="F:monoatomic anion transmembrane transporter activity"/>
    <property type="evidence" value="ECO:0007669"/>
    <property type="project" value="InterPro"/>
</dbReference>
<keyword evidence="3 9" id="KW-0813">Transport</keyword>
<dbReference type="GO" id="GO:0005452">
    <property type="term" value="F:solute:inorganic anion antiporter activity"/>
    <property type="evidence" value="ECO:0007669"/>
    <property type="project" value="InterPro"/>
</dbReference>
<dbReference type="PRINTS" id="PR01231">
    <property type="entry name" value="HCO3TRNSPORT"/>
</dbReference>
<dbReference type="EMBL" id="MRZV01001249">
    <property type="protein sequence ID" value="PIK39341.1"/>
    <property type="molecule type" value="Genomic_DNA"/>
</dbReference>
<evidence type="ECO:0000256" key="5">
    <source>
        <dbReference type="ARBA" id="ARBA00022692"/>
    </source>
</evidence>
<feature type="transmembrane region" description="Helical" evidence="9">
    <location>
        <begin position="854"/>
        <end position="876"/>
    </location>
</feature>
<dbReference type="AlphaFoldDB" id="A0A2G8JUA3"/>
<dbReference type="GO" id="GO:0016323">
    <property type="term" value="C:basolateral plasma membrane"/>
    <property type="evidence" value="ECO:0007669"/>
    <property type="project" value="UniProtKB-SubCell"/>
</dbReference>
<evidence type="ECO:0000256" key="1">
    <source>
        <dbReference type="ARBA" id="ARBA00004554"/>
    </source>
</evidence>
<evidence type="ECO:0000256" key="9">
    <source>
        <dbReference type="RuleBase" id="RU362035"/>
    </source>
</evidence>
<feature type="compositionally biased region" description="Acidic residues" evidence="10">
    <location>
        <begin position="1"/>
        <end position="10"/>
    </location>
</feature>
<feature type="region of interest" description="Disordered" evidence="10">
    <location>
        <begin position="1"/>
        <end position="24"/>
    </location>
</feature>
<sequence>MNGAGDDELPVLDSRAHGYTVPNGDRLESEMRKYLVMLCDYAMTQYLHSKKPDKQRCKKSSPCCYPTGGTTISPYYTPPPTAPVNSPPVSAADEITNRSYRSPRERVQKLLTCDDADNGGNESHEVFSEMEELFYNLEGEALEWKETARWVKYEENVDLGAGRWSKPHVASLSLHSLFELRKHVRNDYVDLEMDAVEFFEIADNIADELVRTHRLKSENREKFLDLLLLRHRHHRQKKTKEEKQAQTFQKQRRKSSVFPGMDRSHSSGGINGVSMEQGKVLKENTSRCRSSNLLVGETDLLEKPIGIFIRLSHATIMSDLTEVPIPTRFVFLIMGPPSDDPIQYKEVGRCMATLMTDEVFRDVAYKARDREDIIAAIDEFLEQVTVLPPGSWDPSIRIEPPKQTVSQSQRRQSEHFIHPLPMLEPEDDAKFELTRTGIPFGGLWKDIKTKVPWYFSDFKDAFSIQCLAAIMFMYIACITPLVAFGGLLGAATDDNLAAFESMIGAAVCGVLFHLFAGQPLTIIGSTGPILIFETIMFQLCSSIAIDYLSFRFWIGTWTCVICLILVATDASALVRYFTRFTEEAFTALIAFIFIVEAFENVLEVQHEYPLATNIDGHVFKRSLPGCMCVTDEGTIIANGTNVLPEDCEPIYNGTLTGDGCGVHEPVPDVFLLSVILFLATFGLSFALKMFRFTSFFPTKIRFLISDFGVFTAFICMTMVDFLLGIDTPKLTVPNEFRPTKEGRGWIVPFFVNPWWTYIAAIIPAMLCGILIFMDQQITAVIVNRRENKLKKGVGYHLDLLVISLLILLMSVFGMPWFVAATVLSLNHVDSLRVLSKTTIPGEPPKVEGCREQRVTGCVVFLIVGASTLLTGILRFVPMPVLYGVFLYMGVSSLRGVQFFHRILLYIIPTKHQPDYTFLRHVKLWRVHIFTLVQLICLILLWLIKTSKAAIVFPLMVLAVVFIRKLMEVFFTQYELSFLDDVIPESQKREKDDMEQKSVEKRDEEIRGRSGTLTIL</sequence>
<dbReference type="PANTHER" id="PTHR11453:SF36">
    <property type="entry name" value="ANION EXCHANGE PROTEIN"/>
    <property type="match status" value="1"/>
</dbReference>
<dbReference type="InterPro" id="IPR003024">
    <property type="entry name" value="Na/HCO3_transpt"/>
</dbReference>